<evidence type="ECO:0000313" key="1">
    <source>
        <dbReference type="EMBL" id="CAB4324160.1"/>
    </source>
</evidence>
<protein>
    <submittedName>
        <fullName evidence="1">Unannotated protein</fullName>
    </submittedName>
</protein>
<dbReference type="AlphaFoldDB" id="A0A6J5YDC7"/>
<organism evidence="1">
    <name type="scientific">freshwater metagenome</name>
    <dbReference type="NCBI Taxonomy" id="449393"/>
    <lineage>
        <taxon>unclassified sequences</taxon>
        <taxon>metagenomes</taxon>
        <taxon>ecological metagenomes</taxon>
    </lineage>
</organism>
<reference evidence="1" key="1">
    <citation type="submission" date="2020-05" db="EMBL/GenBank/DDBJ databases">
        <authorList>
            <person name="Chiriac C."/>
            <person name="Salcher M."/>
            <person name="Ghai R."/>
            <person name="Kavagutti S V."/>
        </authorList>
    </citation>
    <scope>NUCLEOTIDE SEQUENCE</scope>
</reference>
<sequence length="59" mass="6270">MLATAPISPCRHAGRAGSLWCIAEATTTVVPGDYFDSLLAALNRANDDLSNVPTYYVAK</sequence>
<name>A0A6J5YDC7_9ZZZZ</name>
<gene>
    <name evidence="1" type="ORF">UFOPK1392_01924</name>
</gene>
<proteinExistence type="predicted"/>
<accession>A0A6J5YDC7</accession>
<dbReference type="EMBL" id="CAEMXZ010000110">
    <property type="protein sequence ID" value="CAB4324160.1"/>
    <property type="molecule type" value="Genomic_DNA"/>
</dbReference>